<feature type="transmembrane region" description="Helical" evidence="1">
    <location>
        <begin position="122"/>
        <end position="145"/>
    </location>
</feature>
<accession>A0A814JST6</accession>
<dbReference type="OrthoDB" id="10024806at2759"/>
<keyword evidence="1" id="KW-0472">Membrane</keyword>
<dbReference type="EMBL" id="CAJNON010000152">
    <property type="protein sequence ID" value="CAF1039712.1"/>
    <property type="molecule type" value="Genomic_DNA"/>
</dbReference>
<feature type="transmembrane region" description="Helical" evidence="1">
    <location>
        <begin position="151"/>
        <end position="180"/>
    </location>
</feature>
<evidence type="ECO:0000313" key="2">
    <source>
        <dbReference type="EMBL" id="CAF1039712.1"/>
    </source>
</evidence>
<protein>
    <submittedName>
        <fullName evidence="2">Uncharacterized protein</fullName>
    </submittedName>
</protein>
<comment type="caution">
    <text evidence="2">The sequence shown here is derived from an EMBL/GenBank/DDBJ whole genome shotgun (WGS) entry which is preliminary data.</text>
</comment>
<sequence length="245" mass="27780">MSMYTTNVRPPTFYHHYTTQYFHAAPQGQPRVGKYGGDRQLVTSSEDSYSFRTFGIILGALILFFTLALFSTELGRLYSGSNNRGRNDSNVTYEYLMYPERTIDINGYYYNPKIENRWMWPWSTATLLFGLIFFATGVLGIVSGLRESYSTILSFFVCSLLSICLIIFLIATYSTIIAGWKSIYGTSDGDLMTRYTRIDRDLSIVCLSMSCVLFLVFLASMILSGGTIDLCTRKNFSHGENTPEN</sequence>
<keyword evidence="1" id="KW-0812">Transmembrane</keyword>
<feature type="transmembrane region" description="Helical" evidence="1">
    <location>
        <begin position="49"/>
        <end position="70"/>
    </location>
</feature>
<feature type="transmembrane region" description="Helical" evidence="1">
    <location>
        <begin position="201"/>
        <end position="223"/>
    </location>
</feature>
<gene>
    <name evidence="2" type="ORF">VCS650_LOCUS16796</name>
</gene>
<dbReference type="AlphaFoldDB" id="A0A814JST6"/>
<organism evidence="2 3">
    <name type="scientific">Adineta steineri</name>
    <dbReference type="NCBI Taxonomy" id="433720"/>
    <lineage>
        <taxon>Eukaryota</taxon>
        <taxon>Metazoa</taxon>
        <taxon>Spiralia</taxon>
        <taxon>Gnathifera</taxon>
        <taxon>Rotifera</taxon>
        <taxon>Eurotatoria</taxon>
        <taxon>Bdelloidea</taxon>
        <taxon>Adinetida</taxon>
        <taxon>Adinetidae</taxon>
        <taxon>Adineta</taxon>
    </lineage>
</organism>
<evidence type="ECO:0000256" key="1">
    <source>
        <dbReference type="SAM" id="Phobius"/>
    </source>
</evidence>
<evidence type="ECO:0000313" key="3">
    <source>
        <dbReference type="Proteomes" id="UP000663891"/>
    </source>
</evidence>
<keyword evidence="1" id="KW-1133">Transmembrane helix</keyword>
<name>A0A814JST6_9BILA</name>
<dbReference type="Proteomes" id="UP000663891">
    <property type="component" value="Unassembled WGS sequence"/>
</dbReference>
<proteinExistence type="predicted"/>
<reference evidence="2" key="1">
    <citation type="submission" date="2021-02" db="EMBL/GenBank/DDBJ databases">
        <authorList>
            <person name="Nowell W R."/>
        </authorList>
    </citation>
    <scope>NUCLEOTIDE SEQUENCE</scope>
</reference>